<dbReference type="EMBL" id="RYZH01000004">
    <property type="protein sequence ID" value="RUL89127.1"/>
    <property type="molecule type" value="Genomic_DNA"/>
</dbReference>
<dbReference type="PANTHER" id="PTHR32347">
    <property type="entry name" value="EFFLUX SYSTEM COMPONENT YKNX-RELATED"/>
    <property type="match status" value="1"/>
</dbReference>
<organism evidence="8 9">
    <name type="scientific">Tautonia sociabilis</name>
    <dbReference type="NCBI Taxonomy" id="2080755"/>
    <lineage>
        <taxon>Bacteria</taxon>
        <taxon>Pseudomonadati</taxon>
        <taxon>Planctomycetota</taxon>
        <taxon>Planctomycetia</taxon>
        <taxon>Isosphaerales</taxon>
        <taxon>Isosphaeraceae</taxon>
        <taxon>Tautonia</taxon>
    </lineage>
</organism>
<dbReference type="Proteomes" id="UP000280296">
    <property type="component" value="Unassembled WGS sequence"/>
</dbReference>
<proteinExistence type="inferred from homology"/>
<evidence type="ECO:0000256" key="2">
    <source>
        <dbReference type="ARBA" id="ARBA00009477"/>
    </source>
</evidence>
<evidence type="ECO:0000256" key="1">
    <source>
        <dbReference type="ARBA" id="ARBA00004196"/>
    </source>
</evidence>
<dbReference type="SUPFAM" id="SSF111369">
    <property type="entry name" value="HlyD-like secretion proteins"/>
    <property type="match status" value="2"/>
</dbReference>
<comment type="subcellular location">
    <subcellularLocation>
        <location evidence="1">Cell envelope</location>
    </subcellularLocation>
</comment>
<dbReference type="AlphaFoldDB" id="A0A432MPN4"/>
<dbReference type="Gene3D" id="2.40.420.20">
    <property type="match status" value="1"/>
</dbReference>
<comment type="similarity">
    <text evidence="2">Belongs to the membrane fusion protein (MFP) (TC 8.A.1) family.</text>
</comment>
<dbReference type="Pfam" id="PF25954">
    <property type="entry name" value="Beta-barrel_RND_2"/>
    <property type="match status" value="1"/>
</dbReference>
<reference evidence="8 9" key="2">
    <citation type="submission" date="2019-01" db="EMBL/GenBank/DDBJ databases">
        <title>Tautonia sociabilis, a novel thermotolerant planctomycete of Isosphaeraceae family, isolated from a 4000 m deep subterranean habitat.</title>
        <authorList>
            <person name="Kovaleva O.L."/>
            <person name="Elcheninov A.G."/>
            <person name="Van Heerden E."/>
            <person name="Toshchakov S.V."/>
            <person name="Novikov A."/>
            <person name="Bonch-Osmolovskaya E.A."/>
            <person name="Kublanov I.V."/>
        </authorList>
    </citation>
    <scope>NUCLEOTIDE SEQUENCE [LARGE SCALE GENOMIC DNA]</scope>
    <source>
        <strain evidence="8 9">GM2012</strain>
    </source>
</reference>
<dbReference type="Pfam" id="PF25881">
    <property type="entry name" value="HH_YBHG"/>
    <property type="match status" value="1"/>
</dbReference>
<accession>A0A432MPN4</accession>
<name>A0A432MPN4_9BACT</name>
<dbReference type="RefSeq" id="WP_126723862.1">
    <property type="nucleotide sequence ID" value="NZ_RYZH01000004.1"/>
</dbReference>
<feature type="coiled-coil region" evidence="4">
    <location>
        <begin position="102"/>
        <end position="165"/>
    </location>
</feature>
<evidence type="ECO:0000259" key="7">
    <source>
        <dbReference type="Pfam" id="PF25954"/>
    </source>
</evidence>
<keyword evidence="3 4" id="KW-0175">Coiled coil</keyword>
<evidence type="ECO:0000313" key="8">
    <source>
        <dbReference type="EMBL" id="RUL89127.1"/>
    </source>
</evidence>
<dbReference type="Gene3D" id="2.40.50.100">
    <property type="match status" value="1"/>
</dbReference>
<evidence type="ECO:0000313" key="9">
    <source>
        <dbReference type="Proteomes" id="UP000280296"/>
    </source>
</evidence>
<dbReference type="InterPro" id="IPR050465">
    <property type="entry name" value="UPF0194_transport"/>
</dbReference>
<dbReference type="OrthoDB" id="5318766at2"/>
<dbReference type="Gene3D" id="2.40.30.170">
    <property type="match status" value="1"/>
</dbReference>
<evidence type="ECO:0000256" key="4">
    <source>
        <dbReference type="SAM" id="Coils"/>
    </source>
</evidence>
<evidence type="ECO:0000259" key="6">
    <source>
        <dbReference type="Pfam" id="PF25881"/>
    </source>
</evidence>
<dbReference type="InterPro" id="IPR058792">
    <property type="entry name" value="Beta-barrel_RND_2"/>
</dbReference>
<feature type="signal peptide" evidence="5">
    <location>
        <begin position="1"/>
        <end position="36"/>
    </location>
</feature>
<evidence type="ECO:0000256" key="3">
    <source>
        <dbReference type="ARBA" id="ARBA00023054"/>
    </source>
</evidence>
<evidence type="ECO:0000256" key="5">
    <source>
        <dbReference type="SAM" id="SignalP"/>
    </source>
</evidence>
<protein>
    <submittedName>
        <fullName evidence="8">Efflux RND transporter periplasmic adaptor subunit</fullName>
    </submittedName>
</protein>
<sequence length="445" mass="47002">MNSRGVSRSRSRFRPRLAIAAGAVLASMAAGAPAGAQSGGPTPVASSTVVRRSVAEGRSFVGSVMPVRQSTVGSTVEERVAAFLVEEGQRVEQGQPLVQLRTKTLEIELAGAKAELEALRQELAELENGTRPEEIKRGEAELARAAALRDYAQAARRRFEDLTRRSQASPQELDEAISNAEAAAQAYNAARAALDLLIAGPRAEQVARARAKVSAQEEVVRRLEDRLAEHTIVAPFTGYVAAEHTEVGQWLGQGDPVVELVELDEVDVAINVIEDDIRYIHAGTPARVEVGALPEEAFTGAVAIIVPKADLRSRTFPVKVRLPNDASEGDPLLKAGMLARVTLPVGPEHDSLLVLKDALVLGGAEPIVWVIDGASGDPAAGTVRPVPVTLGVAEGALIEVIGPLEAGAQIVVQGNERLKPGQEVQVIRTVDPGADTVASSRTIAR</sequence>
<dbReference type="InterPro" id="IPR006143">
    <property type="entry name" value="RND_pump_MFP"/>
</dbReference>
<dbReference type="NCBIfam" id="TIGR01730">
    <property type="entry name" value="RND_mfp"/>
    <property type="match status" value="1"/>
</dbReference>
<reference evidence="8 9" key="1">
    <citation type="submission" date="2018-12" db="EMBL/GenBank/DDBJ databases">
        <authorList>
            <person name="Toschakov S.V."/>
        </authorList>
    </citation>
    <scope>NUCLEOTIDE SEQUENCE [LARGE SCALE GENOMIC DNA]</scope>
    <source>
        <strain evidence="8 9">GM2012</strain>
    </source>
</reference>
<dbReference type="InterPro" id="IPR059052">
    <property type="entry name" value="HH_YbhG-like"/>
</dbReference>
<dbReference type="Gene3D" id="1.10.287.470">
    <property type="entry name" value="Helix hairpin bin"/>
    <property type="match status" value="1"/>
</dbReference>
<gene>
    <name evidence="8" type="ORF">TsocGM_03140</name>
</gene>
<keyword evidence="5" id="KW-0732">Signal</keyword>
<feature type="domain" description="YbhG-like alpha-helical hairpin" evidence="6">
    <location>
        <begin position="103"/>
        <end position="221"/>
    </location>
</feature>
<comment type="caution">
    <text evidence="8">The sequence shown here is derived from an EMBL/GenBank/DDBJ whole genome shotgun (WGS) entry which is preliminary data.</text>
</comment>
<dbReference type="GO" id="GO:0016020">
    <property type="term" value="C:membrane"/>
    <property type="evidence" value="ECO:0007669"/>
    <property type="project" value="InterPro"/>
</dbReference>
<feature type="chain" id="PRO_5019201091" evidence="5">
    <location>
        <begin position="37"/>
        <end position="445"/>
    </location>
</feature>
<dbReference type="PRINTS" id="PR01490">
    <property type="entry name" value="RTXTOXIND"/>
</dbReference>
<dbReference type="GO" id="GO:0022857">
    <property type="term" value="F:transmembrane transporter activity"/>
    <property type="evidence" value="ECO:0007669"/>
    <property type="project" value="InterPro"/>
</dbReference>
<dbReference type="GO" id="GO:0030313">
    <property type="term" value="C:cell envelope"/>
    <property type="evidence" value="ECO:0007669"/>
    <property type="project" value="UniProtKB-SubCell"/>
</dbReference>
<keyword evidence="9" id="KW-1185">Reference proteome</keyword>
<feature type="domain" description="CusB-like beta-barrel" evidence="7">
    <location>
        <begin position="268"/>
        <end position="343"/>
    </location>
</feature>
<dbReference type="PANTHER" id="PTHR32347:SF23">
    <property type="entry name" value="BLL5650 PROTEIN"/>
    <property type="match status" value="1"/>
</dbReference>